<sequence>MSLASIPSGDRWDWVAFANAVLKGSAALSSSQRVAVRSMLFLQRLARITHGAPTAVLLNYLGYRVLLAMSPLLPTSAEFLVGRPALVEVPLSVEGRRIAGLERVQACVQLVEKVFGSALTVVLRHANPSLHHPDTQHKLVGLVARANRSIRRYIKQASWLSGEDLNLTLNHVSGASVALLSSDDALSEEDMGQYFVDVPMLNERSLLESYFHMKTSVQRKYWSALQRTQNSAPAAATNASGIDVAARLPENTTEAITDLTEGAIFTDPAWGEDTMRTTLDTGARPSVHHLLTALGCSRNDSHQVPTGIGSLHEWMTPVNRAIARGYDPTSKRVFLPYGVMGFLLHVKDVLPIHVPRFLHYAVRGLFAAVTDLQATHDDVRRPSWSRATALRFAHRSWCFLRQYTEALSAEADASVSVDDYLDEAVEDNAVLEPLYRVYLHSFPYRAGRPAMFRLPTLKTMSSDQLFFVNYAVGHCENARNGTASKQVLFRERIPAKFKVNLPLSNFKRFAAVYKCKKGSRMNPARTCSVWND</sequence>
<accession>A0AC60QFT5</accession>
<proteinExistence type="predicted"/>
<name>A0AC60QFT5_IXOPE</name>
<keyword evidence="2" id="KW-1185">Reference proteome</keyword>
<organism evidence="1 2">
    <name type="scientific">Ixodes persulcatus</name>
    <name type="common">Taiga tick</name>
    <dbReference type="NCBI Taxonomy" id="34615"/>
    <lineage>
        <taxon>Eukaryota</taxon>
        <taxon>Metazoa</taxon>
        <taxon>Ecdysozoa</taxon>
        <taxon>Arthropoda</taxon>
        <taxon>Chelicerata</taxon>
        <taxon>Arachnida</taxon>
        <taxon>Acari</taxon>
        <taxon>Parasitiformes</taxon>
        <taxon>Ixodida</taxon>
        <taxon>Ixodoidea</taxon>
        <taxon>Ixodidae</taxon>
        <taxon>Ixodinae</taxon>
        <taxon>Ixodes</taxon>
    </lineage>
</organism>
<reference evidence="1 2" key="1">
    <citation type="journal article" date="2020" name="Cell">
        <title>Large-Scale Comparative Analyses of Tick Genomes Elucidate Their Genetic Diversity and Vector Capacities.</title>
        <authorList>
            <consortium name="Tick Genome and Microbiome Consortium (TIGMIC)"/>
            <person name="Jia N."/>
            <person name="Wang J."/>
            <person name="Shi W."/>
            <person name="Du L."/>
            <person name="Sun Y."/>
            <person name="Zhan W."/>
            <person name="Jiang J.F."/>
            <person name="Wang Q."/>
            <person name="Zhang B."/>
            <person name="Ji P."/>
            <person name="Bell-Sakyi L."/>
            <person name="Cui X.M."/>
            <person name="Yuan T.T."/>
            <person name="Jiang B.G."/>
            <person name="Yang W.F."/>
            <person name="Lam T.T."/>
            <person name="Chang Q.C."/>
            <person name="Ding S.J."/>
            <person name="Wang X.J."/>
            <person name="Zhu J.G."/>
            <person name="Ruan X.D."/>
            <person name="Zhao L."/>
            <person name="Wei J.T."/>
            <person name="Ye R.Z."/>
            <person name="Que T.C."/>
            <person name="Du C.H."/>
            <person name="Zhou Y.H."/>
            <person name="Cheng J.X."/>
            <person name="Dai P.F."/>
            <person name="Guo W.B."/>
            <person name="Han X.H."/>
            <person name="Huang E.J."/>
            <person name="Li L.F."/>
            <person name="Wei W."/>
            <person name="Gao Y.C."/>
            <person name="Liu J.Z."/>
            <person name="Shao H.Z."/>
            <person name="Wang X."/>
            <person name="Wang C.C."/>
            <person name="Yang T.C."/>
            <person name="Huo Q.B."/>
            <person name="Li W."/>
            <person name="Chen H.Y."/>
            <person name="Chen S.E."/>
            <person name="Zhou L.G."/>
            <person name="Ni X.B."/>
            <person name="Tian J.H."/>
            <person name="Sheng Y."/>
            <person name="Liu T."/>
            <person name="Pan Y.S."/>
            <person name="Xia L.Y."/>
            <person name="Li J."/>
            <person name="Zhao F."/>
            <person name="Cao W.C."/>
        </authorList>
    </citation>
    <scope>NUCLEOTIDE SEQUENCE [LARGE SCALE GENOMIC DNA]</scope>
    <source>
        <strain evidence="1">Iper-2018</strain>
    </source>
</reference>
<dbReference type="EMBL" id="JABSTQ010009167">
    <property type="protein sequence ID" value="KAG0432217.1"/>
    <property type="molecule type" value="Genomic_DNA"/>
</dbReference>
<protein>
    <submittedName>
        <fullName evidence="1">Uncharacterized protein</fullName>
    </submittedName>
</protein>
<dbReference type="Proteomes" id="UP000805193">
    <property type="component" value="Unassembled WGS sequence"/>
</dbReference>
<evidence type="ECO:0000313" key="1">
    <source>
        <dbReference type="EMBL" id="KAG0432217.1"/>
    </source>
</evidence>
<comment type="caution">
    <text evidence="1">The sequence shown here is derived from an EMBL/GenBank/DDBJ whole genome shotgun (WGS) entry which is preliminary data.</text>
</comment>
<evidence type="ECO:0000313" key="2">
    <source>
        <dbReference type="Proteomes" id="UP000805193"/>
    </source>
</evidence>
<gene>
    <name evidence="1" type="ORF">HPB47_021016</name>
</gene>